<accession>A0A914GUK1</accession>
<evidence type="ECO:0000313" key="2">
    <source>
        <dbReference type="Proteomes" id="UP000887572"/>
    </source>
</evidence>
<evidence type="ECO:0000313" key="3">
    <source>
        <dbReference type="WBParaSite" id="Gr19_v10_g11344.t1"/>
    </source>
</evidence>
<keyword evidence="2" id="KW-1185">Reference proteome</keyword>
<dbReference type="Proteomes" id="UP000887572">
    <property type="component" value="Unplaced"/>
</dbReference>
<dbReference type="AlphaFoldDB" id="A0A914GUK1"/>
<reference evidence="3" key="1">
    <citation type="submission" date="2022-11" db="UniProtKB">
        <authorList>
            <consortium name="WormBaseParasite"/>
        </authorList>
    </citation>
    <scope>IDENTIFICATION</scope>
</reference>
<proteinExistence type="predicted"/>
<keyword evidence="1" id="KW-1133">Transmembrane helix</keyword>
<feature type="transmembrane region" description="Helical" evidence="1">
    <location>
        <begin position="79"/>
        <end position="97"/>
    </location>
</feature>
<protein>
    <submittedName>
        <fullName evidence="3">Uncharacterized protein</fullName>
    </submittedName>
</protein>
<sequence length="195" mass="21868">MESIRRHRHTLKKGIFLYNGPQRQCKRSLSITANAHTNCALFLTNHKAKASILLMLLSPIGKGRSSAPFALSSPCPRRTLFAMFILLLPLLLLVQLLQASPNPSSVDGDLFMRNWLFRPYLEVPASQPQQLRESFSLVAADSPPTSAAEADAELWRNRRAPLLRPSTPRLADQYTPTPCRWKLCASIFGRGNAFR</sequence>
<evidence type="ECO:0000256" key="1">
    <source>
        <dbReference type="SAM" id="Phobius"/>
    </source>
</evidence>
<keyword evidence="1" id="KW-0812">Transmembrane</keyword>
<dbReference type="WBParaSite" id="Gr19_v10_g11344.t1">
    <property type="protein sequence ID" value="Gr19_v10_g11344.t1"/>
    <property type="gene ID" value="Gr19_v10_g11344"/>
</dbReference>
<organism evidence="2 3">
    <name type="scientific">Globodera rostochiensis</name>
    <name type="common">Golden nematode worm</name>
    <name type="synonym">Heterodera rostochiensis</name>
    <dbReference type="NCBI Taxonomy" id="31243"/>
    <lineage>
        <taxon>Eukaryota</taxon>
        <taxon>Metazoa</taxon>
        <taxon>Ecdysozoa</taxon>
        <taxon>Nematoda</taxon>
        <taxon>Chromadorea</taxon>
        <taxon>Rhabditida</taxon>
        <taxon>Tylenchina</taxon>
        <taxon>Tylenchomorpha</taxon>
        <taxon>Tylenchoidea</taxon>
        <taxon>Heteroderidae</taxon>
        <taxon>Heteroderinae</taxon>
        <taxon>Globodera</taxon>
    </lineage>
</organism>
<keyword evidence="1" id="KW-0472">Membrane</keyword>
<name>A0A914GUK1_GLORO</name>